<dbReference type="EMBL" id="AVOT02012683">
    <property type="protein sequence ID" value="MBW0494664.1"/>
    <property type="molecule type" value="Genomic_DNA"/>
</dbReference>
<gene>
    <name evidence="2" type="ORF">O181_034379</name>
</gene>
<evidence type="ECO:0008006" key="4">
    <source>
        <dbReference type="Google" id="ProtNLM"/>
    </source>
</evidence>
<reference evidence="2" key="1">
    <citation type="submission" date="2021-03" db="EMBL/GenBank/DDBJ databases">
        <title>Draft genome sequence of rust myrtle Austropuccinia psidii MF-1, a brazilian biotype.</title>
        <authorList>
            <person name="Quecine M.C."/>
            <person name="Pachon D.M.R."/>
            <person name="Bonatelli M.L."/>
            <person name="Correr F.H."/>
            <person name="Franceschini L.M."/>
            <person name="Leite T.F."/>
            <person name="Margarido G.R.A."/>
            <person name="Almeida C.A."/>
            <person name="Ferrarezi J.A."/>
            <person name="Labate C.A."/>
        </authorList>
    </citation>
    <scope>NUCLEOTIDE SEQUENCE</scope>
    <source>
        <strain evidence="2">MF-1</strain>
    </source>
</reference>
<protein>
    <recommendedName>
        <fullName evidence="4">No apical meristem-associated C-terminal domain-containing protein</fullName>
    </recommendedName>
</protein>
<evidence type="ECO:0000256" key="1">
    <source>
        <dbReference type="SAM" id="MobiDB-lite"/>
    </source>
</evidence>
<feature type="region of interest" description="Disordered" evidence="1">
    <location>
        <begin position="82"/>
        <end position="103"/>
    </location>
</feature>
<dbReference type="AlphaFoldDB" id="A0A9Q3H9G9"/>
<keyword evidence="3" id="KW-1185">Reference proteome</keyword>
<dbReference type="Proteomes" id="UP000765509">
    <property type="component" value="Unassembled WGS sequence"/>
</dbReference>
<evidence type="ECO:0000313" key="2">
    <source>
        <dbReference type="EMBL" id="MBW0494664.1"/>
    </source>
</evidence>
<feature type="compositionally biased region" description="Polar residues" evidence="1">
    <location>
        <begin position="91"/>
        <end position="101"/>
    </location>
</feature>
<accession>A0A9Q3H9G9</accession>
<sequence>MDHVFGRKANVVCLDQLDASNIKNYVIDLTTIPDEPTEDVFDADLMSGSESDYSAYKAESDYEPSFSEVRKGGHKNIKLVKGSPKLKVDSDSTQSTSNVTNRGRKNLKQLHDEEGCAELQRQWKFMEECVVLQRNKWGEKKELLKQKQEHDYKLEQERISVEREKMERELLLKQQQAERDAAAREKQANLELVEKLLMAGKSSADIEVLLKLA</sequence>
<proteinExistence type="predicted"/>
<comment type="caution">
    <text evidence="2">The sequence shown here is derived from an EMBL/GenBank/DDBJ whole genome shotgun (WGS) entry which is preliminary data.</text>
</comment>
<evidence type="ECO:0000313" key="3">
    <source>
        <dbReference type="Proteomes" id="UP000765509"/>
    </source>
</evidence>
<organism evidence="2 3">
    <name type="scientific">Austropuccinia psidii MF-1</name>
    <dbReference type="NCBI Taxonomy" id="1389203"/>
    <lineage>
        <taxon>Eukaryota</taxon>
        <taxon>Fungi</taxon>
        <taxon>Dikarya</taxon>
        <taxon>Basidiomycota</taxon>
        <taxon>Pucciniomycotina</taxon>
        <taxon>Pucciniomycetes</taxon>
        <taxon>Pucciniales</taxon>
        <taxon>Sphaerophragmiaceae</taxon>
        <taxon>Austropuccinia</taxon>
    </lineage>
</organism>
<name>A0A9Q3H9G9_9BASI</name>